<accession>A0A918IKV0</accession>
<feature type="signal peptide" evidence="2">
    <location>
        <begin position="1"/>
        <end position="15"/>
    </location>
</feature>
<dbReference type="AlphaFoldDB" id="A0A918IKV0"/>
<keyword evidence="4" id="KW-1185">Reference proteome</keyword>
<dbReference type="Pfam" id="PF03938">
    <property type="entry name" value="OmpH"/>
    <property type="match status" value="1"/>
</dbReference>
<keyword evidence="1" id="KW-0175">Coiled coil</keyword>
<dbReference type="GO" id="GO:0051082">
    <property type="term" value="F:unfolded protein binding"/>
    <property type="evidence" value="ECO:0007669"/>
    <property type="project" value="InterPro"/>
</dbReference>
<keyword evidence="2" id="KW-0732">Signal</keyword>
<reference evidence="3" key="2">
    <citation type="submission" date="2020-09" db="EMBL/GenBank/DDBJ databases">
        <authorList>
            <person name="Sun Q."/>
            <person name="Kim S."/>
        </authorList>
    </citation>
    <scope>NUCLEOTIDE SEQUENCE</scope>
    <source>
        <strain evidence="3">KCTC 23714</strain>
    </source>
</reference>
<evidence type="ECO:0000313" key="3">
    <source>
        <dbReference type="EMBL" id="GGW21577.1"/>
    </source>
</evidence>
<organism evidence="3 4">
    <name type="scientific">Gemmobacter lanyuensis</name>
    <dbReference type="NCBI Taxonomy" id="1054497"/>
    <lineage>
        <taxon>Bacteria</taxon>
        <taxon>Pseudomonadati</taxon>
        <taxon>Pseudomonadota</taxon>
        <taxon>Alphaproteobacteria</taxon>
        <taxon>Rhodobacterales</taxon>
        <taxon>Paracoccaceae</taxon>
        <taxon>Gemmobacter</taxon>
    </lineage>
</organism>
<name>A0A918IKV0_9RHOB</name>
<gene>
    <name evidence="3" type="ORF">GCM10011452_02740</name>
</gene>
<evidence type="ECO:0000256" key="2">
    <source>
        <dbReference type="SAM" id="SignalP"/>
    </source>
</evidence>
<dbReference type="InterPro" id="IPR005632">
    <property type="entry name" value="Chaperone_Skp"/>
</dbReference>
<evidence type="ECO:0000313" key="4">
    <source>
        <dbReference type="Proteomes" id="UP000628984"/>
    </source>
</evidence>
<protein>
    <recommendedName>
        <fullName evidence="5">Outer membrane chaperone Skp</fullName>
    </recommendedName>
</protein>
<comment type="caution">
    <text evidence="3">The sequence shown here is derived from an EMBL/GenBank/DDBJ whole genome shotgun (WGS) entry which is preliminary data.</text>
</comment>
<dbReference type="InterPro" id="IPR024930">
    <property type="entry name" value="Skp_dom_sf"/>
</dbReference>
<sequence length="191" mass="20384">MGAVVSILSTLPALAQEPAAAAAAPGAALAGVHSQIAVIEQDQLYMRTRYGQAMQARSDAARRALQAENQKLEAALEAEERDLTNRRAAMTPEEFRPLSEDFNEKVKGIRAAQDTKARSLTTQMEEDRGRFREVAGPVLAELLRELGAVVLIDKSTVVLSLDAIDITDRAIAKIDAVLGDGATPAAPTPKP</sequence>
<evidence type="ECO:0000256" key="1">
    <source>
        <dbReference type="SAM" id="Coils"/>
    </source>
</evidence>
<feature type="chain" id="PRO_5037778710" description="Outer membrane chaperone Skp" evidence="2">
    <location>
        <begin position="16"/>
        <end position="191"/>
    </location>
</feature>
<feature type="coiled-coil region" evidence="1">
    <location>
        <begin position="58"/>
        <end position="89"/>
    </location>
</feature>
<proteinExistence type="predicted"/>
<dbReference type="EMBL" id="BMYQ01000001">
    <property type="protein sequence ID" value="GGW21577.1"/>
    <property type="molecule type" value="Genomic_DNA"/>
</dbReference>
<reference evidence="3" key="1">
    <citation type="journal article" date="2014" name="Int. J. Syst. Evol. Microbiol.">
        <title>Complete genome sequence of Corynebacterium casei LMG S-19264T (=DSM 44701T), isolated from a smear-ripened cheese.</title>
        <authorList>
            <consortium name="US DOE Joint Genome Institute (JGI-PGF)"/>
            <person name="Walter F."/>
            <person name="Albersmeier A."/>
            <person name="Kalinowski J."/>
            <person name="Ruckert C."/>
        </authorList>
    </citation>
    <scope>NUCLEOTIDE SEQUENCE</scope>
    <source>
        <strain evidence="3">KCTC 23714</strain>
    </source>
</reference>
<dbReference type="Gene3D" id="3.30.910.20">
    <property type="entry name" value="Skp domain"/>
    <property type="match status" value="1"/>
</dbReference>
<evidence type="ECO:0008006" key="5">
    <source>
        <dbReference type="Google" id="ProtNLM"/>
    </source>
</evidence>
<dbReference type="SMART" id="SM00935">
    <property type="entry name" value="OmpH"/>
    <property type="match status" value="1"/>
</dbReference>
<dbReference type="Proteomes" id="UP000628984">
    <property type="component" value="Unassembled WGS sequence"/>
</dbReference>
<dbReference type="SUPFAM" id="SSF111384">
    <property type="entry name" value="OmpH-like"/>
    <property type="match status" value="1"/>
</dbReference>